<keyword evidence="2" id="KW-1185">Reference proteome</keyword>
<dbReference type="STRING" id="1497955.HMPREF1872_00079"/>
<accession>A0A133YGU2</accession>
<dbReference type="Proteomes" id="UP000070080">
    <property type="component" value="Unassembled WGS sequence"/>
</dbReference>
<comment type="caution">
    <text evidence="1">The sequence shown here is derived from an EMBL/GenBank/DDBJ whole genome shotgun (WGS) entry which is preliminary data.</text>
</comment>
<evidence type="ECO:0008006" key="3">
    <source>
        <dbReference type="Google" id="ProtNLM"/>
    </source>
</evidence>
<name>A0A133YGU2_9FIRM</name>
<organism evidence="1 2">
    <name type="scientific">Amygdalobacter nucleatus</name>
    <dbReference type="NCBI Taxonomy" id="3029274"/>
    <lineage>
        <taxon>Bacteria</taxon>
        <taxon>Bacillati</taxon>
        <taxon>Bacillota</taxon>
        <taxon>Clostridia</taxon>
        <taxon>Eubacteriales</taxon>
        <taxon>Oscillospiraceae</taxon>
        <taxon>Amygdalobacter</taxon>
    </lineage>
</organism>
<dbReference type="RefSeq" id="WP_066712299.1">
    <property type="nucleotide sequence ID" value="NZ_JARFNM010000001.1"/>
</dbReference>
<reference evidence="2" key="1">
    <citation type="submission" date="2016-01" db="EMBL/GenBank/DDBJ databases">
        <authorList>
            <person name="Mitreva M."/>
            <person name="Pepin K.H."/>
            <person name="Mihindukulasuriya K.A."/>
            <person name="Fulton R."/>
            <person name="Fronick C."/>
            <person name="O'Laughlin M."/>
            <person name="Miner T."/>
            <person name="Herter B."/>
            <person name="Rosa B.A."/>
            <person name="Cordes M."/>
            <person name="Tomlinson C."/>
            <person name="Wollam A."/>
            <person name="Palsikar V.B."/>
            <person name="Mardis E.R."/>
            <person name="Wilson R.K."/>
        </authorList>
    </citation>
    <scope>NUCLEOTIDE SEQUENCE [LARGE SCALE GENOMIC DNA]</scope>
    <source>
        <strain evidence="2">KA00274</strain>
    </source>
</reference>
<proteinExistence type="predicted"/>
<protein>
    <recommendedName>
        <fullName evidence="3">Cell envelope-related transcriptional attenuator domain-containing protein</fullName>
    </recommendedName>
</protein>
<dbReference type="AlphaFoldDB" id="A0A133YGU2"/>
<sequence length="373" mass="41099">MRSKRISTKNRNFRFLKKLLAVLLSLIIISTSLALALINSALDEISYAFVSEGEKNNQDGIGQAAIIDLSQYVLDLQDFDDQLEKVVVKGTNEDQASNWQHDLIVLNLGDKEKTNNNVMMAIFSQNSVSHRQVLQFVSPNIYVNFAGMGNNPLGQSWLYGGATALSSTLAHNLGIHITNTYLLNASKLVDLVDSIKGIALKIDDSTLASLEKNELMLENLLNSDDKAEHKKMNIKEYKEKSIANGVLAVSYASLGGLDEKGQLVAAVLLQQISKEFNDLKLLDRWHFVRRLLGCLTTDASRFSIAKTLAKSLISNEELVCMQLPKTSDQPDLVLGNVTIKNLDIVAIRKQFLSNLDAENADANSESVESSATN</sequence>
<dbReference type="Gene3D" id="3.40.630.190">
    <property type="entry name" value="LCP protein"/>
    <property type="match status" value="1"/>
</dbReference>
<gene>
    <name evidence="1" type="ORF">HMPREF1872_00079</name>
</gene>
<evidence type="ECO:0000313" key="2">
    <source>
        <dbReference type="Proteomes" id="UP000070080"/>
    </source>
</evidence>
<evidence type="ECO:0000313" key="1">
    <source>
        <dbReference type="EMBL" id="KXB42408.1"/>
    </source>
</evidence>
<dbReference type="EMBL" id="LSCV01000002">
    <property type="protein sequence ID" value="KXB42408.1"/>
    <property type="molecule type" value="Genomic_DNA"/>
</dbReference>